<proteinExistence type="predicted"/>
<evidence type="ECO:0000313" key="2">
    <source>
        <dbReference type="Proteomes" id="UP000790709"/>
    </source>
</evidence>
<keyword evidence="2" id="KW-1185">Reference proteome</keyword>
<organism evidence="1 2">
    <name type="scientific">Leucogyrophana mollusca</name>
    <dbReference type="NCBI Taxonomy" id="85980"/>
    <lineage>
        <taxon>Eukaryota</taxon>
        <taxon>Fungi</taxon>
        <taxon>Dikarya</taxon>
        <taxon>Basidiomycota</taxon>
        <taxon>Agaricomycotina</taxon>
        <taxon>Agaricomycetes</taxon>
        <taxon>Agaricomycetidae</taxon>
        <taxon>Boletales</taxon>
        <taxon>Boletales incertae sedis</taxon>
        <taxon>Leucogyrophana</taxon>
    </lineage>
</organism>
<reference evidence="1" key="1">
    <citation type="journal article" date="2021" name="New Phytol.">
        <title>Evolutionary innovations through gain and loss of genes in the ectomycorrhizal Boletales.</title>
        <authorList>
            <person name="Wu G."/>
            <person name="Miyauchi S."/>
            <person name="Morin E."/>
            <person name="Kuo A."/>
            <person name="Drula E."/>
            <person name="Varga T."/>
            <person name="Kohler A."/>
            <person name="Feng B."/>
            <person name="Cao Y."/>
            <person name="Lipzen A."/>
            <person name="Daum C."/>
            <person name="Hundley H."/>
            <person name="Pangilinan J."/>
            <person name="Johnson J."/>
            <person name="Barry K."/>
            <person name="LaButti K."/>
            <person name="Ng V."/>
            <person name="Ahrendt S."/>
            <person name="Min B."/>
            <person name="Choi I.G."/>
            <person name="Park H."/>
            <person name="Plett J.M."/>
            <person name="Magnuson J."/>
            <person name="Spatafora J.W."/>
            <person name="Nagy L.G."/>
            <person name="Henrissat B."/>
            <person name="Grigoriev I.V."/>
            <person name="Yang Z.L."/>
            <person name="Xu J."/>
            <person name="Martin F.M."/>
        </authorList>
    </citation>
    <scope>NUCLEOTIDE SEQUENCE</scope>
    <source>
        <strain evidence="1">KUC20120723A-06</strain>
    </source>
</reference>
<evidence type="ECO:0000313" key="1">
    <source>
        <dbReference type="EMBL" id="KAH7918672.1"/>
    </source>
</evidence>
<protein>
    <submittedName>
        <fullName evidence="1">Uncharacterized protein</fullName>
    </submittedName>
</protein>
<dbReference type="Proteomes" id="UP000790709">
    <property type="component" value="Unassembled WGS sequence"/>
</dbReference>
<accession>A0ACB8AZD6</accession>
<comment type="caution">
    <text evidence="1">The sequence shown here is derived from an EMBL/GenBank/DDBJ whole genome shotgun (WGS) entry which is preliminary data.</text>
</comment>
<gene>
    <name evidence="1" type="ORF">BV22DRAFT_1134417</name>
</gene>
<name>A0ACB8AZD6_9AGAM</name>
<dbReference type="EMBL" id="MU266751">
    <property type="protein sequence ID" value="KAH7918672.1"/>
    <property type="molecule type" value="Genomic_DNA"/>
</dbReference>
<sequence>MVCKINTVVGFLVLAVTFGSARPLTPDSQELLYAFNLDTYTGHGTSGYHFPGPNQYGIHTKHPNGASLCKNLDGTTSNHLHAFKFDPIMDPKNMELTWYYGTSCKRKIPVTYKGPHTVKATPSDVVWASSFKVTHYGNN</sequence>